<dbReference type="EMBL" id="AZAC01000024">
    <property type="protein sequence ID" value="KIX12730.1"/>
    <property type="molecule type" value="Genomic_DNA"/>
</dbReference>
<sequence>MAINFPKLEILSSPNHQLQKENTSLAQARPVFGWLYINEKNRN</sequence>
<evidence type="ECO:0000313" key="1">
    <source>
        <dbReference type="EMBL" id="KIX12730.1"/>
    </source>
</evidence>
<gene>
    <name evidence="1" type="ORF">X474_17640</name>
</gene>
<accession>A0A0D2JTA8</accession>
<evidence type="ECO:0000313" key="2">
    <source>
        <dbReference type="Proteomes" id="UP000032233"/>
    </source>
</evidence>
<keyword evidence="2" id="KW-1185">Reference proteome</keyword>
<dbReference type="Proteomes" id="UP000032233">
    <property type="component" value="Unassembled WGS sequence"/>
</dbReference>
<name>A0A0D2JTA8_9BACT</name>
<dbReference type="InParanoid" id="A0A0D2JTA8"/>
<reference evidence="1 2" key="1">
    <citation type="submission" date="2013-11" db="EMBL/GenBank/DDBJ databases">
        <title>Metagenomic analysis of a methanogenic consortium involved in long chain n-alkane degradation.</title>
        <authorList>
            <person name="Davidova I.A."/>
            <person name="Callaghan A.V."/>
            <person name="Wawrik B."/>
            <person name="Pruitt S."/>
            <person name="Marks C."/>
            <person name="Duncan K.E."/>
            <person name="Suflita J.M."/>
        </authorList>
    </citation>
    <scope>NUCLEOTIDE SEQUENCE [LARGE SCALE GENOMIC DNA]</scope>
    <source>
        <strain evidence="1 2">SPR</strain>
    </source>
</reference>
<comment type="caution">
    <text evidence="1">The sequence shown here is derived from an EMBL/GenBank/DDBJ whole genome shotgun (WGS) entry which is preliminary data.</text>
</comment>
<organism evidence="1 2">
    <name type="scientific">Dethiosulfatarculus sandiegensis</name>
    <dbReference type="NCBI Taxonomy" id="1429043"/>
    <lineage>
        <taxon>Bacteria</taxon>
        <taxon>Pseudomonadati</taxon>
        <taxon>Thermodesulfobacteriota</taxon>
        <taxon>Desulfarculia</taxon>
        <taxon>Desulfarculales</taxon>
        <taxon>Desulfarculaceae</taxon>
        <taxon>Dethiosulfatarculus</taxon>
    </lineage>
</organism>
<proteinExistence type="predicted"/>
<protein>
    <submittedName>
        <fullName evidence="1">Uncharacterized protein</fullName>
    </submittedName>
</protein>
<dbReference type="AlphaFoldDB" id="A0A0D2JTA8"/>